<feature type="domain" description="Helicase HerA central" evidence="5">
    <location>
        <begin position="124"/>
        <end position="355"/>
    </location>
</feature>
<name>A0A3R9R4B2_9CREN</name>
<comment type="catalytic activity">
    <reaction evidence="4">
        <text>ATP + H2O = ADP + phosphate + H(+)</text>
        <dbReference type="Rhea" id="RHEA:13065"/>
        <dbReference type="ChEBI" id="CHEBI:15377"/>
        <dbReference type="ChEBI" id="CHEBI:15378"/>
        <dbReference type="ChEBI" id="CHEBI:30616"/>
        <dbReference type="ChEBI" id="CHEBI:43474"/>
        <dbReference type="ChEBI" id="CHEBI:456216"/>
        <dbReference type="EC" id="5.6.2.4"/>
    </reaction>
</comment>
<dbReference type="GO" id="GO:0043138">
    <property type="term" value="F:3'-5' DNA helicase activity"/>
    <property type="evidence" value="ECO:0007669"/>
    <property type="project" value="UniProtKB-EC"/>
</dbReference>
<dbReference type="OrthoDB" id="107033at2157"/>
<comment type="similarity">
    <text evidence="1">Belongs to the HerA family.</text>
</comment>
<dbReference type="Proteomes" id="UP000277582">
    <property type="component" value="Unassembled WGS sequence"/>
</dbReference>
<organism evidence="6 7">
    <name type="scientific">Candidatus Methanodesulfokora washburnensis</name>
    <dbReference type="NCBI Taxonomy" id="2478471"/>
    <lineage>
        <taxon>Archaea</taxon>
        <taxon>Thermoproteota</taxon>
        <taxon>Candidatus Korarchaeia</taxon>
        <taxon>Candidatus Korarchaeia incertae sedis</taxon>
        <taxon>Candidatus Methanodesulfokora</taxon>
    </lineage>
</organism>
<evidence type="ECO:0000256" key="1">
    <source>
        <dbReference type="ARBA" id="ARBA00007816"/>
    </source>
</evidence>
<accession>A0A3R9R4B2</accession>
<evidence type="ECO:0000313" key="7">
    <source>
        <dbReference type="Proteomes" id="UP000277582"/>
    </source>
</evidence>
<evidence type="ECO:0000256" key="2">
    <source>
        <dbReference type="ARBA" id="ARBA00034617"/>
    </source>
</evidence>
<comment type="catalytic activity">
    <reaction evidence="3">
        <text>ATP + H2O = ADP + phosphate + H(+)</text>
        <dbReference type="Rhea" id="RHEA:13065"/>
        <dbReference type="ChEBI" id="CHEBI:15377"/>
        <dbReference type="ChEBI" id="CHEBI:15378"/>
        <dbReference type="ChEBI" id="CHEBI:30616"/>
        <dbReference type="ChEBI" id="CHEBI:43474"/>
        <dbReference type="ChEBI" id="CHEBI:456216"/>
        <dbReference type="EC" id="5.6.2.3"/>
    </reaction>
</comment>
<keyword evidence="6" id="KW-0547">Nucleotide-binding</keyword>
<dbReference type="Pfam" id="PF01935">
    <property type="entry name" value="DUF87"/>
    <property type="match status" value="1"/>
</dbReference>
<comment type="caution">
    <text evidence="6">The sequence shown here is derived from an EMBL/GenBank/DDBJ whole genome shotgun (WGS) entry which is preliminary data.</text>
</comment>
<dbReference type="PANTHER" id="PTHR42957:SF2">
    <property type="entry name" value="HELICASE HERA CENTRAL DOMAIN-CONTAINING PROTEIN"/>
    <property type="match status" value="1"/>
</dbReference>
<keyword evidence="7" id="KW-1185">Reference proteome</keyword>
<reference evidence="6 7" key="1">
    <citation type="submission" date="2018-10" db="EMBL/GenBank/DDBJ databases">
        <title>Co-occurring genomic capacity for anaerobic methane metabolism and dissimilatory sulfite reduction discovered in the Korarchaeota.</title>
        <authorList>
            <person name="Mckay L.J."/>
            <person name="Dlakic M."/>
            <person name="Fields M.W."/>
            <person name="Delmont T.O."/>
            <person name="Eren A.M."/>
            <person name="Jay Z.J."/>
            <person name="Klingelsmith K.B."/>
            <person name="Rusch D.B."/>
            <person name="Inskeep W.P."/>
        </authorList>
    </citation>
    <scope>NUCLEOTIDE SEQUENCE [LARGE SCALE GENOMIC DNA]</scope>
    <source>
        <strain evidence="6 7">MDKW</strain>
    </source>
</reference>
<keyword evidence="6" id="KW-0067">ATP-binding</keyword>
<gene>
    <name evidence="6" type="ORF">D6D85_00205</name>
</gene>
<dbReference type="GO" id="GO:0043139">
    <property type="term" value="F:5'-3' DNA helicase activity"/>
    <property type="evidence" value="ECO:0007669"/>
    <property type="project" value="UniProtKB-EC"/>
</dbReference>
<dbReference type="RefSeq" id="WP_125670025.1">
    <property type="nucleotide sequence ID" value="NZ_RCOS01000004.1"/>
</dbReference>
<evidence type="ECO:0000259" key="5">
    <source>
        <dbReference type="Pfam" id="PF01935"/>
    </source>
</evidence>
<dbReference type="EMBL" id="RCOS01000004">
    <property type="protein sequence ID" value="RSN79065.1"/>
    <property type="molecule type" value="Genomic_DNA"/>
</dbReference>
<sequence length="517" mass="58012">MEIQEQVGTVLDGATPLNFPFKVVKGDIPLHEYVKVEVGKNVVLAEVVGVGARNPIVREKIATLGINGLERYGYEVAVAEVLGYLEDGRIMRPKYAPKPNTPVYLADTQTLQAFYKGDMERLPVYIGTLIHREDVQVPIHLQDLSFHLGIFAQTRGGKSYLAGAVMEKILTNTNFPVIVIDIHGDYVMMDRAAENDRKHDKFNVIVYYPPNAPRIKGVTAEVKDLKLSPKQMTNEAFLELLGGRLGEIQSIWIRKIIKEFREKGRSFGLKDIIKEIESIVENADKTSDTNNKLQSGEKKRLLSILARLEDLGEEIELPAEETPVQEFLRPKTLSVICLRGLRSRIQDVYTGILIDLIFRNQVAHYGDLKKAPPVFIFIEEAHRVASQEGGRYASKVISTAIREGAKFGLFLALISQRPRNISPDIMANIGNYAVLRITNAQDQNMIESASESFSHRLIDDLPALNQGEAVLVGPFVPLPAIIKVSKRETVHHGVTPELALINNKISELIKEVRWERW</sequence>
<dbReference type="AlphaFoldDB" id="A0A3R9R4B2"/>
<evidence type="ECO:0000256" key="3">
    <source>
        <dbReference type="ARBA" id="ARBA00048954"/>
    </source>
</evidence>
<dbReference type="InterPro" id="IPR027417">
    <property type="entry name" value="P-loop_NTPase"/>
</dbReference>
<dbReference type="PANTHER" id="PTHR42957">
    <property type="entry name" value="HELICASE MJ1565-RELATED"/>
    <property type="match status" value="1"/>
</dbReference>
<evidence type="ECO:0000256" key="4">
    <source>
        <dbReference type="ARBA" id="ARBA00048988"/>
    </source>
</evidence>
<protein>
    <submittedName>
        <fullName evidence="6">ATP-binding protein</fullName>
    </submittedName>
</protein>
<evidence type="ECO:0000313" key="6">
    <source>
        <dbReference type="EMBL" id="RSN79065.1"/>
    </source>
</evidence>
<proteinExistence type="inferred from homology"/>
<dbReference type="GO" id="GO:0005524">
    <property type="term" value="F:ATP binding"/>
    <property type="evidence" value="ECO:0007669"/>
    <property type="project" value="UniProtKB-KW"/>
</dbReference>
<dbReference type="InterPro" id="IPR008571">
    <property type="entry name" value="HerA-like"/>
</dbReference>
<dbReference type="InterPro" id="IPR002789">
    <property type="entry name" value="HerA_central"/>
</dbReference>
<dbReference type="SUPFAM" id="SSF52540">
    <property type="entry name" value="P-loop containing nucleoside triphosphate hydrolases"/>
    <property type="match status" value="1"/>
</dbReference>
<dbReference type="Gene3D" id="3.40.50.300">
    <property type="entry name" value="P-loop containing nucleotide triphosphate hydrolases"/>
    <property type="match status" value="2"/>
</dbReference>
<comment type="catalytic activity">
    <reaction evidence="2">
        <text>Couples ATP hydrolysis with the unwinding of duplex DNA by translocating in the 3'-5' direction.</text>
        <dbReference type="EC" id="5.6.2.4"/>
    </reaction>
</comment>